<name>A0A7S0B3B8_9DINO</name>
<dbReference type="PANTHER" id="PTHR22904">
    <property type="entry name" value="TPR REPEAT CONTAINING PROTEIN"/>
    <property type="match status" value="1"/>
</dbReference>
<evidence type="ECO:0000256" key="2">
    <source>
        <dbReference type="ARBA" id="ARBA00022803"/>
    </source>
</evidence>
<dbReference type="InterPro" id="IPR002110">
    <property type="entry name" value="Ankyrin_rpt"/>
</dbReference>
<dbReference type="AlphaFoldDB" id="A0A7S0B3B8"/>
<dbReference type="InterPro" id="IPR036770">
    <property type="entry name" value="Ankyrin_rpt-contain_sf"/>
</dbReference>
<dbReference type="PANTHER" id="PTHR22904:SF523">
    <property type="entry name" value="STRESS-INDUCED-PHOSPHOPROTEIN 1"/>
    <property type="match status" value="1"/>
</dbReference>
<keyword evidence="1" id="KW-0677">Repeat</keyword>
<dbReference type="SUPFAM" id="SSF48403">
    <property type="entry name" value="Ankyrin repeat"/>
    <property type="match status" value="1"/>
</dbReference>
<evidence type="ECO:0000256" key="1">
    <source>
        <dbReference type="ARBA" id="ARBA00022737"/>
    </source>
</evidence>
<gene>
    <name evidence="3" type="ORF">PBAH0796_LOCUS25006</name>
</gene>
<dbReference type="SUPFAM" id="SSF48452">
    <property type="entry name" value="TPR-like"/>
    <property type="match status" value="1"/>
</dbReference>
<keyword evidence="2" id="KW-0802">TPR repeat</keyword>
<dbReference type="Pfam" id="PF12796">
    <property type="entry name" value="Ank_2"/>
    <property type="match status" value="1"/>
</dbReference>
<evidence type="ECO:0000313" key="3">
    <source>
        <dbReference type="EMBL" id="CAD8380842.1"/>
    </source>
</evidence>
<accession>A0A7S0B3B8</accession>
<sequence length="248" mass="26495">MYGCTDAIAALMRRKANPNVRTKVHETPLQLAAYYRHAEACALLLAHRARADLADAQGRTPLASAKESKCGSGPDNSGQAQARCVELLAARAAKEAAWREGRPAESPDEAGAAAALLVGAREAAELRQQGNGFFAKGQYNEAVAAYSIALSFLDDAVLYSNRSECYLKLQRALEAKLDAQKAVGLAGEAGNKKAAWRLGRACLALGELPQAAEAARVGLRLWPADAALRQLANDAENERRRRLRGEAS</sequence>
<dbReference type="InterPro" id="IPR011990">
    <property type="entry name" value="TPR-like_helical_dom_sf"/>
</dbReference>
<protein>
    <submittedName>
        <fullName evidence="3">Uncharacterized protein</fullName>
    </submittedName>
</protein>
<proteinExistence type="predicted"/>
<dbReference type="Gene3D" id="1.25.40.10">
    <property type="entry name" value="Tetratricopeptide repeat domain"/>
    <property type="match status" value="1"/>
</dbReference>
<organism evidence="3">
    <name type="scientific">Pyrodinium bahamense</name>
    <dbReference type="NCBI Taxonomy" id="73915"/>
    <lineage>
        <taxon>Eukaryota</taxon>
        <taxon>Sar</taxon>
        <taxon>Alveolata</taxon>
        <taxon>Dinophyceae</taxon>
        <taxon>Gonyaulacales</taxon>
        <taxon>Pyrocystaceae</taxon>
        <taxon>Pyrodinium</taxon>
    </lineage>
</organism>
<dbReference type="Gene3D" id="1.25.40.20">
    <property type="entry name" value="Ankyrin repeat-containing domain"/>
    <property type="match status" value="1"/>
</dbReference>
<reference evidence="3" key="1">
    <citation type="submission" date="2021-01" db="EMBL/GenBank/DDBJ databases">
        <authorList>
            <person name="Corre E."/>
            <person name="Pelletier E."/>
            <person name="Niang G."/>
            <person name="Scheremetjew M."/>
            <person name="Finn R."/>
            <person name="Kale V."/>
            <person name="Holt S."/>
            <person name="Cochrane G."/>
            <person name="Meng A."/>
            <person name="Brown T."/>
            <person name="Cohen L."/>
        </authorList>
    </citation>
    <scope>NUCLEOTIDE SEQUENCE</scope>
    <source>
        <strain evidence="3">Pbaha01</strain>
    </source>
</reference>
<dbReference type="GO" id="GO:0051879">
    <property type="term" value="F:Hsp90 protein binding"/>
    <property type="evidence" value="ECO:0007669"/>
    <property type="project" value="TreeGrafter"/>
</dbReference>
<dbReference type="EMBL" id="HBEG01040896">
    <property type="protein sequence ID" value="CAD8380842.1"/>
    <property type="molecule type" value="Transcribed_RNA"/>
</dbReference>